<feature type="transmembrane region" description="Helical" evidence="8">
    <location>
        <begin position="318"/>
        <end position="340"/>
    </location>
</feature>
<dbReference type="PANTHER" id="PTHR47797">
    <property type="entry name" value="DEHYDROGENASE, PUTATIVE (AFU_ORTHOLOGUE AFUA_8G05805)-RELATED"/>
    <property type="match status" value="1"/>
</dbReference>
<evidence type="ECO:0000256" key="2">
    <source>
        <dbReference type="ARBA" id="ARBA00022448"/>
    </source>
</evidence>
<evidence type="ECO:0000256" key="7">
    <source>
        <dbReference type="SAM" id="MobiDB-lite"/>
    </source>
</evidence>
<name>A0A6A7B1A8_9PLEO</name>
<feature type="transmembrane region" description="Helical" evidence="8">
    <location>
        <begin position="217"/>
        <end position="243"/>
    </location>
</feature>
<dbReference type="InterPro" id="IPR006593">
    <property type="entry name" value="Cyt_b561/ferric_Rdtase_TM"/>
</dbReference>
<evidence type="ECO:0000256" key="9">
    <source>
        <dbReference type="SAM" id="SignalP"/>
    </source>
</evidence>
<evidence type="ECO:0000256" key="4">
    <source>
        <dbReference type="ARBA" id="ARBA00022982"/>
    </source>
</evidence>
<keyword evidence="5 8" id="KW-1133">Transmembrane helix</keyword>
<feature type="region of interest" description="Disordered" evidence="7">
    <location>
        <begin position="382"/>
        <end position="409"/>
    </location>
</feature>
<dbReference type="PROSITE" id="PS50939">
    <property type="entry name" value="CYTOCHROME_B561"/>
    <property type="match status" value="1"/>
</dbReference>
<dbReference type="SMART" id="SM00665">
    <property type="entry name" value="B561"/>
    <property type="match status" value="1"/>
</dbReference>
<keyword evidence="12" id="KW-1185">Reference proteome</keyword>
<feature type="chain" id="PRO_5025426698" evidence="9">
    <location>
        <begin position="22"/>
        <end position="409"/>
    </location>
</feature>
<keyword evidence="3 8" id="KW-0812">Transmembrane</keyword>
<protein>
    <submittedName>
        <fullName evidence="11">Iron reductase domain protein</fullName>
    </submittedName>
</protein>
<dbReference type="PANTHER" id="PTHR47797:SF1">
    <property type="entry name" value="CYTOCHROME B561 DOMAIN-CONTAINING PROTEIN-RELATED"/>
    <property type="match status" value="1"/>
</dbReference>
<feature type="domain" description="Cytochrome b561" evidence="10">
    <location>
        <begin position="186"/>
        <end position="378"/>
    </location>
</feature>
<dbReference type="InterPro" id="IPR005018">
    <property type="entry name" value="DOMON_domain"/>
</dbReference>
<accession>A0A6A7B1A8</accession>
<gene>
    <name evidence="11" type="ORF">T440DRAFT_480151</name>
</gene>
<dbReference type="SUPFAM" id="SSF49344">
    <property type="entry name" value="CBD9-like"/>
    <property type="match status" value="1"/>
</dbReference>
<evidence type="ECO:0000313" key="12">
    <source>
        <dbReference type="Proteomes" id="UP000799423"/>
    </source>
</evidence>
<comment type="subcellular location">
    <subcellularLocation>
        <location evidence="1">Membrane</location>
    </subcellularLocation>
</comment>
<dbReference type="GO" id="GO:0016020">
    <property type="term" value="C:membrane"/>
    <property type="evidence" value="ECO:0007669"/>
    <property type="project" value="UniProtKB-SubCell"/>
</dbReference>
<proteinExistence type="predicted"/>
<evidence type="ECO:0000313" key="11">
    <source>
        <dbReference type="EMBL" id="KAF2849280.1"/>
    </source>
</evidence>
<dbReference type="InterPro" id="IPR015920">
    <property type="entry name" value="Cellobiose_DH-like_cyt"/>
</dbReference>
<dbReference type="SMART" id="SM00664">
    <property type="entry name" value="DoH"/>
    <property type="match status" value="1"/>
</dbReference>
<keyword evidence="6 8" id="KW-0472">Membrane</keyword>
<organism evidence="11 12">
    <name type="scientific">Plenodomus tracheiphilus IPT5</name>
    <dbReference type="NCBI Taxonomy" id="1408161"/>
    <lineage>
        <taxon>Eukaryota</taxon>
        <taxon>Fungi</taxon>
        <taxon>Dikarya</taxon>
        <taxon>Ascomycota</taxon>
        <taxon>Pezizomycotina</taxon>
        <taxon>Dothideomycetes</taxon>
        <taxon>Pleosporomycetidae</taxon>
        <taxon>Pleosporales</taxon>
        <taxon>Pleosporineae</taxon>
        <taxon>Leptosphaeriaceae</taxon>
        <taxon>Plenodomus</taxon>
    </lineage>
</organism>
<feature type="transmembrane region" description="Helical" evidence="8">
    <location>
        <begin position="287"/>
        <end position="306"/>
    </location>
</feature>
<feature type="transmembrane region" description="Helical" evidence="8">
    <location>
        <begin position="255"/>
        <end position="275"/>
    </location>
</feature>
<dbReference type="Gene3D" id="2.60.40.1210">
    <property type="entry name" value="Cellobiose dehydrogenase, cytochrome domain"/>
    <property type="match status" value="1"/>
</dbReference>
<dbReference type="Gene3D" id="1.20.120.1770">
    <property type="match status" value="1"/>
</dbReference>
<dbReference type="CDD" id="cd08760">
    <property type="entry name" value="Cyt_b561_FRRS1_like"/>
    <property type="match status" value="1"/>
</dbReference>
<sequence length="409" mass="43794">MRSHILKAALAACIFVFTTQAQISQQCVGSGVCYELNIPATTAQAGSGDIFFSITAPTTYSWVALGQGSNGMSNANVFMIYQDGRGNVTLSPRHSRGETMPVYDSAIDAQLLAGSGISNGVMRANVLCRNCNSWQSGSMDFTASSGGFIHARLGGPSLDSTDIEQPIGVHSTHGEFSWPFTTAVGGASTNPFQDTRITANTTSSTARGGGSSVNTAAVLWCHGIFASIAFVLLFPLGGILIRVGNFPGLIWMHAGLQMFAWLLFVTSFGLGLYYGIIDDYMKEAHPIIGIVLIAMMLFQPLLGWLHHLRFLRTGGRSIFSHGHIWIGRIAIILGMINGGLGMKLSGVSNTYYIVYSVFAGVFGLAYLVAIAYGEMMRKRKHSNGSSGSLGDREKLENTEPATFRRSSVG</sequence>
<keyword evidence="9" id="KW-0732">Signal</keyword>
<dbReference type="CDD" id="cd09630">
    <property type="entry name" value="CDH_like_cytochrome"/>
    <property type="match status" value="1"/>
</dbReference>
<feature type="transmembrane region" description="Helical" evidence="8">
    <location>
        <begin position="352"/>
        <end position="372"/>
    </location>
</feature>
<reference evidence="11" key="1">
    <citation type="submission" date="2020-01" db="EMBL/GenBank/DDBJ databases">
        <authorList>
            <consortium name="DOE Joint Genome Institute"/>
            <person name="Haridas S."/>
            <person name="Albert R."/>
            <person name="Binder M."/>
            <person name="Bloem J."/>
            <person name="Labutti K."/>
            <person name="Salamov A."/>
            <person name="Andreopoulos B."/>
            <person name="Baker S.E."/>
            <person name="Barry K."/>
            <person name="Bills G."/>
            <person name="Bluhm B.H."/>
            <person name="Cannon C."/>
            <person name="Castanera R."/>
            <person name="Culley D.E."/>
            <person name="Daum C."/>
            <person name="Ezra D."/>
            <person name="Gonzalez J.B."/>
            <person name="Henrissat B."/>
            <person name="Kuo A."/>
            <person name="Liang C."/>
            <person name="Lipzen A."/>
            <person name="Lutzoni F."/>
            <person name="Magnuson J."/>
            <person name="Mondo S."/>
            <person name="Nolan M."/>
            <person name="Ohm R."/>
            <person name="Pangilinan J."/>
            <person name="Park H.-J."/>
            <person name="Ramirez L."/>
            <person name="Alfaro M."/>
            <person name="Sun H."/>
            <person name="Tritt A."/>
            <person name="Yoshinaga Y."/>
            <person name="Zwiers L.-H."/>
            <person name="Turgeon B.G."/>
            <person name="Goodwin S.B."/>
            <person name="Spatafora J.W."/>
            <person name="Crous P.W."/>
            <person name="Grigoriev I.V."/>
        </authorList>
    </citation>
    <scope>NUCLEOTIDE SEQUENCE</scope>
    <source>
        <strain evidence="11">IPT5</strain>
    </source>
</reference>
<dbReference type="Proteomes" id="UP000799423">
    <property type="component" value="Unassembled WGS sequence"/>
</dbReference>
<dbReference type="Pfam" id="PF16010">
    <property type="entry name" value="CDH-cyt"/>
    <property type="match status" value="1"/>
</dbReference>
<keyword evidence="4" id="KW-0249">Electron transport</keyword>
<evidence type="ECO:0000256" key="6">
    <source>
        <dbReference type="ARBA" id="ARBA00023136"/>
    </source>
</evidence>
<dbReference type="EMBL" id="MU006312">
    <property type="protein sequence ID" value="KAF2849280.1"/>
    <property type="molecule type" value="Genomic_DNA"/>
</dbReference>
<evidence type="ECO:0000256" key="5">
    <source>
        <dbReference type="ARBA" id="ARBA00022989"/>
    </source>
</evidence>
<keyword evidence="2" id="KW-0813">Transport</keyword>
<feature type="signal peptide" evidence="9">
    <location>
        <begin position="1"/>
        <end position="21"/>
    </location>
</feature>
<dbReference type="OrthoDB" id="19261at2759"/>
<evidence type="ECO:0000259" key="10">
    <source>
        <dbReference type="PROSITE" id="PS50939"/>
    </source>
</evidence>
<evidence type="ECO:0000256" key="3">
    <source>
        <dbReference type="ARBA" id="ARBA00022692"/>
    </source>
</evidence>
<dbReference type="AlphaFoldDB" id="A0A6A7B1A8"/>
<evidence type="ECO:0000256" key="1">
    <source>
        <dbReference type="ARBA" id="ARBA00004370"/>
    </source>
</evidence>
<evidence type="ECO:0000256" key="8">
    <source>
        <dbReference type="SAM" id="Phobius"/>
    </source>
</evidence>